<dbReference type="GO" id="GO:0007029">
    <property type="term" value="P:endoplasmic reticulum organization"/>
    <property type="evidence" value="ECO:0007669"/>
    <property type="project" value="TreeGrafter"/>
</dbReference>
<feature type="transmembrane region" description="Helical" evidence="6">
    <location>
        <begin position="65"/>
        <end position="85"/>
    </location>
</feature>
<feature type="transmembrane region" description="Helical" evidence="6">
    <location>
        <begin position="879"/>
        <end position="903"/>
    </location>
</feature>
<dbReference type="InterPro" id="IPR007735">
    <property type="entry name" value="Pecanex_C"/>
</dbReference>
<dbReference type="InterPro" id="IPR039797">
    <property type="entry name" value="Pecanex"/>
</dbReference>
<feature type="transmembrane region" description="Helical" evidence="6">
    <location>
        <begin position="1075"/>
        <end position="1096"/>
    </location>
</feature>
<keyword evidence="4 6" id="KW-1133">Transmembrane helix</keyword>
<dbReference type="PANTHER" id="PTHR12372">
    <property type="entry name" value="PECANEX"/>
    <property type="match status" value="1"/>
</dbReference>
<keyword evidence="9" id="KW-1185">Reference proteome</keyword>
<evidence type="ECO:0000256" key="4">
    <source>
        <dbReference type="ARBA" id="ARBA00022989"/>
    </source>
</evidence>
<evidence type="ECO:0000256" key="2">
    <source>
        <dbReference type="ARBA" id="ARBA00010170"/>
    </source>
</evidence>
<accession>A0A3P7EF10</accession>
<evidence type="ECO:0000313" key="8">
    <source>
        <dbReference type="EMBL" id="VDM21560.1"/>
    </source>
</evidence>
<feature type="transmembrane region" description="Helical" evidence="6">
    <location>
        <begin position="800"/>
        <end position="820"/>
    </location>
</feature>
<proteinExistence type="inferred from homology"/>
<keyword evidence="5 6" id="KW-0472">Membrane</keyword>
<dbReference type="OrthoDB" id="10037631at2759"/>
<protein>
    <recommendedName>
        <fullName evidence="6">Pecanex-like protein</fullName>
    </recommendedName>
</protein>
<organism evidence="8 9">
    <name type="scientific">Wuchereria bancrofti</name>
    <dbReference type="NCBI Taxonomy" id="6293"/>
    <lineage>
        <taxon>Eukaryota</taxon>
        <taxon>Metazoa</taxon>
        <taxon>Ecdysozoa</taxon>
        <taxon>Nematoda</taxon>
        <taxon>Chromadorea</taxon>
        <taxon>Rhabditida</taxon>
        <taxon>Spirurina</taxon>
        <taxon>Spiruromorpha</taxon>
        <taxon>Filarioidea</taxon>
        <taxon>Onchocercidae</taxon>
        <taxon>Wuchereria</taxon>
    </lineage>
</organism>
<dbReference type="AlphaFoldDB" id="A0A3P7EF10"/>
<dbReference type="GO" id="GO:0005783">
    <property type="term" value="C:endoplasmic reticulum"/>
    <property type="evidence" value="ECO:0007669"/>
    <property type="project" value="TreeGrafter"/>
</dbReference>
<evidence type="ECO:0000256" key="6">
    <source>
        <dbReference type="RuleBase" id="RU367089"/>
    </source>
</evidence>
<comment type="similarity">
    <text evidence="2 6">Belongs to the pecanex family.</text>
</comment>
<dbReference type="Pfam" id="PF05041">
    <property type="entry name" value="Pecanex_C"/>
    <property type="match status" value="1"/>
</dbReference>
<feature type="transmembrane region" description="Helical" evidence="6">
    <location>
        <begin position="840"/>
        <end position="858"/>
    </location>
</feature>
<feature type="transmembrane region" description="Helical" evidence="6">
    <location>
        <begin position="38"/>
        <end position="58"/>
    </location>
</feature>
<dbReference type="FunCoup" id="A0A3P7EF10">
    <property type="interactions" value="1569"/>
</dbReference>
<reference evidence="8 9" key="1">
    <citation type="submission" date="2018-11" db="EMBL/GenBank/DDBJ databases">
        <authorList>
            <consortium name="Pathogen Informatics"/>
        </authorList>
    </citation>
    <scope>NUCLEOTIDE SEQUENCE [LARGE SCALE GENOMIC DNA]</scope>
</reference>
<name>A0A3P7EF10_WUCBA</name>
<comment type="subcellular location">
    <subcellularLocation>
        <location evidence="1 6">Membrane</location>
        <topology evidence="1 6">Multi-pass membrane protein</topology>
    </subcellularLocation>
</comment>
<dbReference type="InParanoid" id="A0A3P7EF10"/>
<evidence type="ECO:0000259" key="7">
    <source>
        <dbReference type="Pfam" id="PF05041"/>
    </source>
</evidence>
<gene>
    <name evidence="8" type="ORF">WBA_LOCUS12005</name>
</gene>
<dbReference type="OMA" id="QDHFTAG"/>
<dbReference type="GO" id="GO:0016020">
    <property type="term" value="C:membrane"/>
    <property type="evidence" value="ECO:0007669"/>
    <property type="project" value="UniProtKB-SubCell"/>
</dbReference>
<keyword evidence="3 6" id="KW-0812">Transmembrane</keyword>
<dbReference type="EMBL" id="UYWW01012556">
    <property type="protein sequence ID" value="VDM21560.1"/>
    <property type="molecule type" value="Genomic_DNA"/>
</dbReference>
<sequence>MTVGNHVAEIVRQGIWASLTGGWYYEPGCTLFCNAVHLYLWLILFLIPLLLGLSFGTITSTYITVAYVTFITLLFVVLKFTVSYLHNLFDTVDPTPYPPARSLKVESFSCEPTQHSNEKLRDEEIEMVDLRKKDGDEAEDINYNLSRGSLGRRRWVRIGGNSVSSIDAELRICKEVGAEWDEDRNSGRQSRQGLIAPSIATLLPCIRIDRKFSEPCLKEAHRWNRTRRRHLSDTGPCVRREKSAFETSNKEGVSSGSMLNERTLEECKRVIRKSYPSKMSSTPAFLSSTLTKRICPSRSGELNFDSKLKIGSSDICYSNKKNPVLFDEGNEQQIPERINVLDIMSTSKETGKNLAVETVVHLEPDSEPKNVISSGEGWRPIFVSLGDLEKPSTSTLHRTSERLNGGDILPILGGNFRRMDLKGEITKFLEELIDKHPETLDAIESVRMNRLGRGLSSVNPCLRSHPPILAHPRTIERSSATVAALSNLAMKDGTHVALDHEDTSQGAVHSFQDEDGNWWTYVFDEHGVGTAHALGSSRALIEMIQNNSTATNAKLAVLPESDSDSTEDSDIDPTLVASINEGCSHTQFLEGTSLSAADRCRALSSSSTESSTYIADTPSAIYHASSSALMSRHPNRDRQMVSFSMMAARLRNATRRRSHGSLVRGNNFLEEQTAERMPQITQLMSTSDHQRALNGASRASLRTSSPRALRRVPFFSDISGIGTSDSSRINTGKKSHYYRIKLLPSLTGGKGIKLEMDRLSVAALFDRNSTLFSTLFDICLASVVALLTAIVLSRSVYYDLSLILFAFVVAGTHFSLLKSVQPDAASPIHGFNWLVTYSRPIYFSVMAVALLLISGDWWDYGDEIHSLEWEWNFYRVQNVSLISFLLACRDLLAVLLILLPIAFTFGLLPQVNTLILHLLEQVEMNVFGGTASFSLLSGFTQISKSLMAFGFLCFIAKAAKRADPNGTQNAFFSAFTAAAVAISYFLSRSTSNPGLMALYFRYMISLSKCSQLDANQETESEAKDEVTPCLKDPLPDELRSVIINRIRSDVIISLLVLVLFFAIHCTSIFTAAQPFLQTVTCIICIVFGFTNHYLYMELRKNTPWRIFARPILRAHEFAQFESLVAAKLMYFEIIHFYMLAIERNVLYPLFVVSSITSNKWTLHPYFIALFALRILRSAFSQPQLMFLPLAFSFLLTKADLAKYSDIDRYFPLLFYLATLVWPKLLEFSLKINFILAWGSAFHAFAQPFSVPHTALSCIQTMLSSIISAPLNPFLGSSFFLTSYVRPVKFWEKDYNTRRVDHSNTRLISQIDRGPMMDDSNLNAVFYEHLTRSLQSSLAGDILLGRWCTAVQPGDCFILASYYLNCLVHIIEVGNGFVTFQLRGLEFRGTYCHQREVEAISEDVGEGVGCCCCSLGSLPGMLSLNTAWVLRWLAWEVVTAKYIIDGYSITDNSAVNLLQVHELRRLLVTLYVKSIIFYALNSPKFSQWIRLPNILCALNPIETNSRYVDLDPMVFPGKVSRNYMRIGYSIALSNTVPTCKNVEKTINNRINAFCFALSVVGRRALAAAAHNRHANAAESFLYGLHALFKGDFRITCQRDEWVFTDMDLLRCVVAPAIRMALKLHQDHFTAGDDFDDAVLLYERITHHLTRLFISHEHDPAWRRAIIANTPTLLALRHIYDDGQDDYKIIMLNKMHLNMRVIKLNRECVRAFWAGQQQELIFLRNRNPERGSIQNARQVLRNMINSSADQPIGYPIYVSPLTTSFVDSHPQVRSLSIPPRTFELITATATAVVTRTNLSNEGQTSVEHQSEIPIFTATSIRTVQNNRRRYAAASLTTMLRQENSIVSVAGDGATKVTLCKDTLKSLEANDVTHKGGVSLASTRNEQPQYAKITDMEEVGI</sequence>
<evidence type="ECO:0000256" key="1">
    <source>
        <dbReference type="ARBA" id="ARBA00004141"/>
    </source>
</evidence>
<feature type="domain" description="Pecanex C-terminal" evidence="7">
    <location>
        <begin position="1546"/>
        <end position="1769"/>
    </location>
</feature>
<evidence type="ECO:0000256" key="5">
    <source>
        <dbReference type="ARBA" id="ARBA00023136"/>
    </source>
</evidence>
<dbReference type="PANTHER" id="PTHR12372:SF7">
    <property type="entry name" value="PROTEIN PECANEX"/>
    <property type="match status" value="1"/>
</dbReference>
<feature type="transmembrane region" description="Helical" evidence="6">
    <location>
        <begin position="1050"/>
        <end position="1069"/>
    </location>
</feature>
<feature type="transmembrane region" description="Helical" evidence="6">
    <location>
        <begin position="771"/>
        <end position="793"/>
    </location>
</feature>
<feature type="transmembrane region" description="Helical" evidence="6">
    <location>
        <begin position="1145"/>
        <end position="1172"/>
    </location>
</feature>
<dbReference type="Proteomes" id="UP000270924">
    <property type="component" value="Unassembled WGS sequence"/>
</dbReference>
<evidence type="ECO:0000313" key="9">
    <source>
        <dbReference type="Proteomes" id="UP000270924"/>
    </source>
</evidence>
<evidence type="ECO:0000256" key="3">
    <source>
        <dbReference type="ARBA" id="ARBA00022692"/>
    </source>
</evidence>